<dbReference type="GO" id="GO:0051537">
    <property type="term" value="F:2 iron, 2 sulfur cluster binding"/>
    <property type="evidence" value="ECO:0007669"/>
    <property type="project" value="InterPro"/>
</dbReference>
<dbReference type="EMBL" id="CP048836">
    <property type="protein sequence ID" value="QID16225.1"/>
    <property type="molecule type" value="Genomic_DNA"/>
</dbReference>
<name>A0A6C1B003_9RHOO</name>
<reference evidence="2 3" key="1">
    <citation type="submission" date="2020-02" db="EMBL/GenBank/DDBJ databases">
        <title>Nitrogenibacter mangrovi gen. nov., sp. nov. isolated from mangrove sediment, a denitrifying betaproteobacterium.</title>
        <authorList>
            <person name="Liao H."/>
            <person name="Tian Y."/>
        </authorList>
    </citation>
    <scope>NUCLEOTIDE SEQUENCE [LARGE SCALE GENOMIC DNA]</scope>
    <source>
        <strain evidence="2 3">M9-3-2</strain>
    </source>
</reference>
<dbReference type="PROSITE" id="PS00197">
    <property type="entry name" value="2FE2S_FER_1"/>
    <property type="match status" value="1"/>
</dbReference>
<accession>A0A6C1B003</accession>
<gene>
    <name evidence="2" type="ORF">G3580_00455</name>
</gene>
<dbReference type="RefSeq" id="WP_173763391.1">
    <property type="nucleotide sequence ID" value="NZ_CP048836.1"/>
</dbReference>
<dbReference type="AlphaFoldDB" id="A0A6C1B003"/>
<dbReference type="CDD" id="cd00207">
    <property type="entry name" value="fer2"/>
    <property type="match status" value="1"/>
</dbReference>
<evidence type="ECO:0000313" key="3">
    <source>
        <dbReference type="Proteomes" id="UP000501991"/>
    </source>
</evidence>
<keyword evidence="3" id="KW-1185">Reference proteome</keyword>
<protein>
    <submittedName>
        <fullName evidence="2">2Fe-2S iron-sulfur cluster binding domain-containing protein</fullName>
    </submittedName>
</protein>
<evidence type="ECO:0000259" key="1">
    <source>
        <dbReference type="PROSITE" id="PS51085"/>
    </source>
</evidence>
<dbReference type="Proteomes" id="UP000501991">
    <property type="component" value="Chromosome"/>
</dbReference>
<dbReference type="KEGG" id="azq:G3580_00455"/>
<dbReference type="InterPro" id="IPR006058">
    <property type="entry name" value="2Fe2S_fd_BS"/>
</dbReference>
<dbReference type="InterPro" id="IPR001041">
    <property type="entry name" value="2Fe-2S_ferredoxin-type"/>
</dbReference>
<dbReference type="SUPFAM" id="SSF54292">
    <property type="entry name" value="2Fe-2S ferredoxin-like"/>
    <property type="match status" value="1"/>
</dbReference>
<dbReference type="InterPro" id="IPR036010">
    <property type="entry name" value="2Fe-2S_ferredoxin-like_sf"/>
</dbReference>
<sequence length="112" mass="12289">MPYQVTIEETGERYTCGEQENLLIAMARSGRRGIPVGCRGGGCGVCKVEVTAGDYETRAMSCQHVTEEDRAERRLLACRVFPRGDVSVKVLGKMHKAVCTNAGLRPTEKTKI</sequence>
<dbReference type="InterPro" id="IPR012675">
    <property type="entry name" value="Beta-grasp_dom_sf"/>
</dbReference>
<dbReference type="PROSITE" id="PS51085">
    <property type="entry name" value="2FE2S_FER_2"/>
    <property type="match status" value="1"/>
</dbReference>
<proteinExistence type="predicted"/>
<organism evidence="2 3">
    <name type="scientific">Nitrogeniibacter mangrovi</name>
    <dbReference type="NCBI Taxonomy" id="2016596"/>
    <lineage>
        <taxon>Bacteria</taxon>
        <taxon>Pseudomonadati</taxon>
        <taxon>Pseudomonadota</taxon>
        <taxon>Betaproteobacteria</taxon>
        <taxon>Rhodocyclales</taxon>
        <taxon>Zoogloeaceae</taxon>
        <taxon>Nitrogeniibacter</taxon>
    </lineage>
</organism>
<dbReference type="Pfam" id="PF00111">
    <property type="entry name" value="Fer2"/>
    <property type="match status" value="1"/>
</dbReference>
<feature type="domain" description="2Fe-2S ferredoxin-type" evidence="1">
    <location>
        <begin position="3"/>
        <end position="94"/>
    </location>
</feature>
<dbReference type="Gene3D" id="3.10.20.30">
    <property type="match status" value="1"/>
</dbReference>
<evidence type="ECO:0000313" key="2">
    <source>
        <dbReference type="EMBL" id="QID16225.1"/>
    </source>
</evidence>